<keyword evidence="2" id="KW-0560">Oxidoreductase</keyword>
<evidence type="ECO:0000313" key="3">
    <source>
        <dbReference type="EMBL" id="AIL46834.1"/>
    </source>
</evidence>
<evidence type="ECO:0000256" key="1">
    <source>
        <dbReference type="ARBA" id="ARBA00022630"/>
    </source>
</evidence>
<name>A0A077EKQ2_9FLAO</name>
<dbReference type="RefSeq" id="WP_024566168.1">
    <property type="nucleotide sequence ID" value="NZ_CP007547.1"/>
</dbReference>
<dbReference type="eggNOG" id="COG0492">
    <property type="taxonomic scope" value="Bacteria"/>
</dbReference>
<dbReference type="AlphaFoldDB" id="A0A077EKQ2"/>
<accession>A0A077EKQ2</accession>
<dbReference type="NCBIfam" id="TIGR04018">
    <property type="entry name" value="Bthiol_YpdA"/>
    <property type="match status" value="1"/>
</dbReference>
<dbReference type="Pfam" id="PF13738">
    <property type="entry name" value="Pyr_redox_3"/>
    <property type="match status" value="1"/>
</dbReference>
<dbReference type="HOGENOM" id="CLU_067342_0_0_10"/>
<sequence length="325" mass="36246">MNIYDLVIIGGGPIGLACALEAEKKKLSYVILEKGTIANSLYHYPLYMHFFSSADRLEIDGVPFITTAPKPGRQEALEYYQGITRQRNINIRLYEKVTDVVKEGALFKVTSSKSEYIASNVILATGFYDIPNQIHVKGEELSKVKHYYSEPYPYAKQKVVVVGASNSSVDAALEIYRKGGDVTMIVRGPEIGRRVKYWVRPDIENRIAEGSIKAYFNAELTEIKEGRVIFRDGDGNIREIENDFVLALTGYLPDFEFLGKAGVLLEGESLVPHHNDHTMETNVPGLYLAGVVCGGKNTHLWFIENSRVHAQIIMNAIVAKKLGVA</sequence>
<dbReference type="PRINTS" id="PR00469">
    <property type="entry name" value="PNDRDTASEII"/>
</dbReference>
<reference evidence="3 4" key="1">
    <citation type="journal article" date="2013" name="Lancet">
        <title>First case of E anophelis outbreak in an intensive-care unit.</title>
        <authorList>
            <person name="Teo J."/>
            <person name="Tan S.Y."/>
            <person name="Tay M."/>
            <person name="Ding Y."/>
            <person name="Kjelleberg S."/>
            <person name="Givskov M."/>
            <person name="Lin R.T."/>
            <person name="Yang L."/>
        </authorList>
    </citation>
    <scope>NUCLEOTIDE SEQUENCE [LARGE SCALE GENOMIC DNA]</scope>
    <source>
        <strain evidence="3 4">NUHP1</strain>
    </source>
</reference>
<dbReference type="PRINTS" id="PR00368">
    <property type="entry name" value="FADPNR"/>
</dbReference>
<dbReference type="SUPFAM" id="SSF51905">
    <property type="entry name" value="FAD/NAD(P)-binding domain"/>
    <property type="match status" value="1"/>
</dbReference>
<dbReference type="InterPro" id="IPR036188">
    <property type="entry name" value="FAD/NAD-bd_sf"/>
</dbReference>
<keyword evidence="1" id="KW-0285">Flavoprotein</keyword>
<dbReference type="Proteomes" id="UP000028933">
    <property type="component" value="Chromosome"/>
</dbReference>
<dbReference type="STRING" id="1338011.BD94_3059"/>
<dbReference type="InterPro" id="IPR050097">
    <property type="entry name" value="Ferredoxin-NADP_redctase_2"/>
</dbReference>
<dbReference type="EMBL" id="CP007547">
    <property type="protein sequence ID" value="AIL46834.1"/>
    <property type="molecule type" value="Genomic_DNA"/>
</dbReference>
<evidence type="ECO:0000313" key="4">
    <source>
        <dbReference type="Proteomes" id="UP000028933"/>
    </source>
</evidence>
<dbReference type="PANTHER" id="PTHR48105">
    <property type="entry name" value="THIOREDOXIN REDUCTASE 1-RELATED-RELATED"/>
    <property type="match status" value="1"/>
</dbReference>
<evidence type="ECO:0000256" key="2">
    <source>
        <dbReference type="ARBA" id="ARBA00023002"/>
    </source>
</evidence>
<gene>
    <name evidence="3" type="ORF">BD94_3059</name>
</gene>
<proteinExistence type="predicted"/>
<dbReference type="KEGG" id="eao:BD94_3059"/>
<protein>
    <submittedName>
        <fullName evidence="3">Thioredoxin reductase</fullName>
    </submittedName>
</protein>
<dbReference type="Gene3D" id="3.50.50.60">
    <property type="entry name" value="FAD/NAD(P)-binding domain"/>
    <property type="match status" value="1"/>
</dbReference>
<dbReference type="InterPro" id="IPR023856">
    <property type="entry name" value="Bdr"/>
</dbReference>
<dbReference type="GO" id="GO:0016491">
    <property type="term" value="F:oxidoreductase activity"/>
    <property type="evidence" value="ECO:0007669"/>
    <property type="project" value="UniProtKB-KW"/>
</dbReference>
<organism evidence="3 4">
    <name type="scientific">Elizabethkingia anophelis NUHP1</name>
    <dbReference type="NCBI Taxonomy" id="1338011"/>
    <lineage>
        <taxon>Bacteria</taxon>
        <taxon>Pseudomonadati</taxon>
        <taxon>Bacteroidota</taxon>
        <taxon>Flavobacteriia</taxon>
        <taxon>Flavobacteriales</taxon>
        <taxon>Weeksellaceae</taxon>
        <taxon>Elizabethkingia</taxon>
    </lineage>
</organism>